<keyword evidence="2" id="KW-1185">Reference proteome</keyword>
<reference evidence="1" key="1">
    <citation type="submission" date="2023-04" db="EMBL/GenBank/DDBJ databases">
        <title>Ambrosiozyma monospora NBRC 10751.</title>
        <authorList>
            <person name="Ichikawa N."/>
            <person name="Sato H."/>
            <person name="Tonouchi N."/>
        </authorList>
    </citation>
    <scope>NUCLEOTIDE SEQUENCE</scope>
    <source>
        <strain evidence="1">NBRC 10751</strain>
    </source>
</reference>
<organism evidence="1 2">
    <name type="scientific">Ambrosiozyma monospora</name>
    <name type="common">Yeast</name>
    <name type="synonym">Endomycopsis monosporus</name>
    <dbReference type="NCBI Taxonomy" id="43982"/>
    <lineage>
        <taxon>Eukaryota</taxon>
        <taxon>Fungi</taxon>
        <taxon>Dikarya</taxon>
        <taxon>Ascomycota</taxon>
        <taxon>Saccharomycotina</taxon>
        <taxon>Pichiomycetes</taxon>
        <taxon>Pichiales</taxon>
        <taxon>Pichiaceae</taxon>
        <taxon>Ambrosiozyma</taxon>
    </lineage>
</organism>
<dbReference type="EMBL" id="BSXS01004929">
    <property type="protein sequence ID" value="GME83708.1"/>
    <property type="molecule type" value="Genomic_DNA"/>
</dbReference>
<gene>
    <name evidence="1" type="ORF">Amon02_000634500</name>
</gene>
<dbReference type="Proteomes" id="UP001165064">
    <property type="component" value="Unassembled WGS sequence"/>
</dbReference>
<proteinExistence type="predicted"/>
<protein>
    <submittedName>
        <fullName evidence="1">Unnamed protein product</fullName>
    </submittedName>
</protein>
<comment type="caution">
    <text evidence="1">The sequence shown here is derived from an EMBL/GenBank/DDBJ whole genome shotgun (WGS) entry which is preliminary data.</text>
</comment>
<accession>A0ACB5T8L7</accession>
<evidence type="ECO:0000313" key="2">
    <source>
        <dbReference type="Proteomes" id="UP001165064"/>
    </source>
</evidence>
<name>A0ACB5T8L7_AMBMO</name>
<sequence length="172" mass="19641">MDLENFNAHFTFNFMDSLREIYLLGCNTNISLIDHLPDSLEFLNIQLLCNIAVNSVMKKPSCLRRLKLKTSYFIPEISNAKDLIHLVDISIHLDVERNEHPAIDFELVQSSISKLPSKVSKLSFHGNNDFQVGSMPSTDNVFFGNSPKLQDLDFHVDMIQAKLDYPKLNSLK</sequence>
<evidence type="ECO:0000313" key="1">
    <source>
        <dbReference type="EMBL" id="GME83708.1"/>
    </source>
</evidence>